<evidence type="ECO:0000313" key="3">
    <source>
        <dbReference type="Proteomes" id="UP000735302"/>
    </source>
</evidence>
<reference evidence="2 3" key="1">
    <citation type="journal article" date="2021" name="Elife">
        <title>Chloroplast acquisition without the gene transfer in kleptoplastic sea slugs, Plakobranchus ocellatus.</title>
        <authorList>
            <person name="Maeda T."/>
            <person name="Takahashi S."/>
            <person name="Yoshida T."/>
            <person name="Shimamura S."/>
            <person name="Takaki Y."/>
            <person name="Nagai Y."/>
            <person name="Toyoda A."/>
            <person name="Suzuki Y."/>
            <person name="Arimoto A."/>
            <person name="Ishii H."/>
            <person name="Satoh N."/>
            <person name="Nishiyama T."/>
            <person name="Hasebe M."/>
            <person name="Maruyama T."/>
            <person name="Minagawa J."/>
            <person name="Obokata J."/>
            <person name="Shigenobu S."/>
        </authorList>
    </citation>
    <scope>NUCLEOTIDE SEQUENCE [LARGE SCALE GENOMIC DNA]</scope>
</reference>
<dbReference type="Pfam" id="PF17175">
    <property type="entry name" value="MOLO1"/>
    <property type="match status" value="1"/>
</dbReference>
<evidence type="ECO:0008006" key="4">
    <source>
        <dbReference type="Google" id="ProtNLM"/>
    </source>
</evidence>
<sequence>MTSKVAMTGLSRVILPILFVLALAAPSQGQRRVSEGLRRRWSVYDYPDPQSQNQDQQSLCGRYNVSSVCDPNRIISRTQADAVDNLIKEVYRETVCPCALCRANNRGYIIRVAIMPFFERLFPDGENTTLGMLRDAQMYSYMLSEKWRMQGTCNETVLIMYARGDNMLYTLTRRTSRVKLTNDDIQNIMLIVRHYFDDSNTIADGLLEMIRRYKLVFQDRHEDAVKQPSNFRTG</sequence>
<gene>
    <name evidence="2" type="ORF">PoB_001224700</name>
</gene>
<organism evidence="2 3">
    <name type="scientific">Plakobranchus ocellatus</name>
    <dbReference type="NCBI Taxonomy" id="259542"/>
    <lineage>
        <taxon>Eukaryota</taxon>
        <taxon>Metazoa</taxon>
        <taxon>Spiralia</taxon>
        <taxon>Lophotrochozoa</taxon>
        <taxon>Mollusca</taxon>
        <taxon>Gastropoda</taxon>
        <taxon>Heterobranchia</taxon>
        <taxon>Euthyneura</taxon>
        <taxon>Panpulmonata</taxon>
        <taxon>Sacoglossa</taxon>
        <taxon>Placobranchoidea</taxon>
        <taxon>Plakobranchidae</taxon>
        <taxon>Plakobranchus</taxon>
    </lineage>
</organism>
<dbReference type="EMBL" id="BLXT01001455">
    <property type="protein sequence ID" value="GFN85741.1"/>
    <property type="molecule type" value="Genomic_DNA"/>
</dbReference>
<dbReference type="AlphaFoldDB" id="A0AAV3YS40"/>
<protein>
    <recommendedName>
        <fullName evidence="4">TPM domain-containing protein</fullName>
    </recommendedName>
</protein>
<accession>A0AAV3YS40</accession>
<keyword evidence="1" id="KW-0732">Signal</keyword>
<proteinExistence type="predicted"/>
<feature type="chain" id="PRO_5043517408" description="TPM domain-containing protein" evidence="1">
    <location>
        <begin position="30"/>
        <end position="234"/>
    </location>
</feature>
<dbReference type="PANTHER" id="PTHR33748:SF5">
    <property type="entry name" value="GROUND-LIKE DOMAIN-CONTAINING PROTEIN"/>
    <property type="match status" value="1"/>
</dbReference>
<dbReference type="Gene3D" id="3.10.310.50">
    <property type="match status" value="1"/>
</dbReference>
<name>A0AAV3YS40_9GAST</name>
<dbReference type="InterPro" id="IPR033438">
    <property type="entry name" value="MOLO1"/>
</dbReference>
<comment type="caution">
    <text evidence="2">The sequence shown here is derived from an EMBL/GenBank/DDBJ whole genome shotgun (WGS) entry which is preliminary data.</text>
</comment>
<dbReference type="Proteomes" id="UP000735302">
    <property type="component" value="Unassembled WGS sequence"/>
</dbReference>
<dbReference type="PANTHER" id="PTHR33748">
    <property type="entry name" value="PROTEIN CBG04600"/>
    <property type="match status" value="1"/>
</dbReference>
<dbReference type="GO" id="GO:0005892">
    <property type="term" value="C:acetylcholine-gated channel complex"/>
    <property type="evidence" value="ECO:0007669"/>
    <property type="project" value="InterPro"/>
</dbReference>
<evidence type="ECO:0000313" key="2">
    <source>
        <dbReference type="EMBL" id="GFN85741.1"/>
    </source>
</evidence>
<keyword evidence="3" id="KW-1185">Reference proteome</keyword>
<evidence type="ECO:0000256" key="1">
    <source>
        <dbReference type="SAM" id="SignalP"/>
    </source>
</evidence>
<feature type="signal peptide" evidence="1">
    <location>
        <begin position="1"/>
        <end position="29"/>
    </location>
</feature>